<dbReference type="Proteomes" id="UP000198984">
    <property type="component" value="Unassembled WGS sequence"/>
</dbReference>
<dbReference type="OrthoDB" id="636140at2"/>
<dbReference type="RefSeq" id="WP_089915168.1">
    <property type="nucleotide sequence ID" value="NZ_FOBB01000004.1"/>
</dbReference>
<dbReference type="AlphaFoldDB" id="A0A1H7Y5F3"/>
<sequence>MRLFKEVYRDEHSSHTKETFYNDKGQITGILETSKSASGENGFLSVYEHSGENYQVVKYNNETKSYAAFIAGGHTILGKNNWHSVEEASSIREFKFEKGLLIADHYHNIQYGTKDSLSCSYENGLKVSETRTTEEGTILRTDFTYQNGILQAKRSFTNNQFTEQIIYVYGNNQLLLEEQRFLKHKETQYLSSQKNFFYNAKKQVEKTEYYGRYDSKMQLYKVEEEIRQGNVLTKKSAVISNVETMMGYYDMAALHDMLKKENMEWAISIFDKKYFETASFDANTRIIEKYDDNRNMIEIKSVHPDTGETYGNVVFRNEYNEQSLLEFTICYRITEEGKMEESDIKKFYYRD</sequence>
<keyword evidence="2" id="KW-1185">Reference proteome</keyword>
<protein>
    <submittedName>
        <fullName evidence="1">Uncharacterized protein</fullName>
    </submittedName>
</protein>
<reference evidence="1 2" key="1">
    <citation type="submission" date="2016-10" db="EMBL/GenBank/DDBJ databases">
        <authorList>
            <person name="de Groot N.N."/>
        </authorList>
    </citation>
    <scope>NUCLEOTIDE SEQUENCE [LARGE SCALE GENOMIC DNA]</scope>
    <source>
        <strain evidence="1 2">DSM 21039</strain>
    </source>
</reference>
<organism evidence="1 2">
    <name type="scientific">Chitinophaga rupis</name>
    <dbReference type="NCBI Taxonomy" id="573321"/>
    <lineage>
        <taxon>Bacteria</taxon>
        <taxon>Pseudomonadati</taxon>
        <taxon>Bacteroidota</taxon>
        <taxon>Chitinophagia</taxon>
        <taxon>Chitinophagales</taxon>
        <taxon>Chitinophagaceae</taxon>
        <taxon>Chitinophaga</taxon>
    </lineage>
</organism>
<dbReference type="EMBL" id="FOBB01000004">
    <property type="protein sequence ID" value="SEM41213.1"/>
    <property type="molecule type" value="Genomic_DNA"/>
</dbReference>
<name>A0A1H7Y5F3_9BACT</name>
<accession>A0A1H7Y5F3</accession>
<proteinExistence type="predicted"/>
<evidence type="ECO:0000313" key="1">
    <source>
        <dbReference type="EMBL" id="SEM41213.1"/>
    </source>
</evidence>
<gene>
    <name evidence="1" type="ORF">SAMN04488505_104321</name>
</gene>
<evidence type="ECO:0000313" key="2">
    <source>
        <dbReference type="Proteomes" id="UP000198984"/>
    </source>
</evidence>